<dbReference type="Proteomes" id="UP000315017">
    <property type="component" value="Chromosome"/>
</dbReference>
<dbReference type="GO" id="GO:0016747">
    <property type="term" value="F:acyltransferase activity, transferring groups other than amino-acyl groups"/>
    <property type="evidence" value="ECO:0007669"/>
    <property type="project" value="InterPro"/>
</dbReference>
<dbReference type="AlphaFoldDB" id="A0A517Y6R7"/>
<dbReference type="OrthoDB" id="9787920at2"/>
<feature type="domain" description="N-acetyltransferase" evidence="1">
    <location>
        <begin position="13"/>
        <end position="158"/>
    </location>
</feature>
<dbReference type="CDD" id="cd04301">
    <property type="entry name" value="NAT_SF"/>
    <property type="match status" value="1"/>
</dbReference>
<gene>
    <name evidence="2" type="ORF">ETAA8_09870</name>
</gene>
<name>A0A517Y6R7_9BACT</name>
<evidence type="ECO:0000313" key="3">
    <source>
        <dbReference type="Proteomes" id="UP000315017"/>
    </source>
</evidence>
<sequence length="163" mass="18051">MLDAKSHGGAVRIEIVNDPAAELREAVNVELRTFNREQNPAWYAARAATENDAQPLHIFAFSPGGQVCGGLFAETQFHWLKISILAVNSALRGHGIGTRLVQQAEATALARGCRYAYLDTMEYQAPIFYQRLGYQIAGTLPDWDSHGHAKFFLTKKLASMMLV</sequence>
<dbReference type="InterPro" id="IPR016181">
    <property type="entry name" value="Acyl_CoA_acyltransferase"/>
</dbReference>
<dbReference type="SUPFAM" id="SSF55729">
    <property type="entry name" value="Acyl-CoA N-acyltransferases (Nat)"/>
    <property type="match status" value="1"/>
</dbReference>
<dbReference type="Pfam" id="PF00583">
    <property type="entry name" value="Acetyltransf_1"/>
    <property type="match status" value="1"/>
</dbReference>
<dbReference type="InterPro" id="IPR000182">
    <property type="entry name" value="GNAT_dom"/>
</dbReference>
<evidence type="ECO:0000259" key="1">
    <source>
        <dbReference type="PROSITE" id="PS51186"/>
    </source>
</evidence>
<dbReference type="EMBL" id="CP036274">
    <property type="protein sequence ID" value="QDU25915.1"/>
    <property type="molecule type" value="Genomic_DNA"/>
</dbReference>
<keyword evidence="3" id="KW-1185">Reference proteome</keyword>
<evidence type="ECO:0000313" key="2">
    <source>
        <dbReference type="EMBL" id="QDU25915.1"/>
    </source>
</evidence>
<protein>
    <submittedName>
        <fullName evidence="2">Putative acetyltransferase</fullName>
    </submittedName>
</protein>
<reference evidence="2 3" key="1">
    <citation type="submission" date="2019-02" db="EMBL/GenBank/DDBJ databases">
        <title>Deep-cultivation of Planctomycetes and their phenomic and genomic characterization uncovers novel biology.</title>
        <authorList>
            <person name="Wiegand S."/>
            <person name="Jogler M."/>
            <person name="Boedeker C."/>
            <person name="Pinto D."/>
            <person name="Vollmers J."/>
            <person name="Rivas-Marin E."/>
            <person name="Kohn T."/>
            <person name="Peeters S.H."/>
            <person name="Heuer A."/>
            <person name="Rast P."/>
            <person name="Oberbeckmann S."/>
            <person name="Bunk B."/>
            <person name="Jeske O."/>
            <person name="Meyerdierks A."/>
            <person name="Storesund J.E."/>
            <person name="Kallscheuer N."/>
            <person name="Luecker S."/>
            <person name="Lage O.M."/>
            <person name="Pohl T."/>
            <person name="Merkel B.J."/>
            <person name="Hornburger P."/>
            <person name="Mueller R.-W."/>
            <person name="Bruemmer F."/>
            <person name="Labrenz M."/>
            <person name="Spormann A.M."/>
            <person name="Op den Camp H."/>
            <person name="Overmann J."/>
            <person name="Amann R."/>
            <person name="Jetten M.S.M."/>
            <person name="Mascher T."/>
            <person name="Medema M.H."/>
            <person name="Devos D.P."/>
            <person name="Kaster A.-K."/>
            <person name="Ovreas L."/>
            <person name="Rohde M."/>
            <person name="Galperin M.Y."/>
            <person name="Jogler C."/>
        </authorList>
    </citation>
    <scope>NUCLEOTIDE SEQUENCE [LARGE SCALE GENOMIC DNA]</scope>
    <source>
        <strain evidence="2 3">ETA_A8</strain>
    </source>
</reference>
<dbReference type="Gene3D" id="3.40.630.30">
    <property type="match status" value="1"/>
</dbReference>
<dbReference type="KEGG" id="aagg:ETAA8_09870"/>
<dbReference type="PROSITE" id="PS51186">
    <property type="entry name" value="GNAT"/>
    <property type="match status" value="1"/>
</dbReference>
<keyword evidence="2" id="KW-0808">Transferase</keyword>
<organism evidence="2 3">
    <name type="scientific">Anatilimnocola aggregata</name>
    <dbReference type="NCBI Taxonomy" id="2528021"/>
    <lineage>
        <taxon>Bacteria</taxon>
        <taxon>Pseudomonadati</taxon>
        <taxon>Planctomycetota</taxon>
        <taxon>Planctomycetia</taxon>
        <taxon>Pirellulales</taxon>
        <taxon>Pirellulaceae</taxon>
        <taxon>Anatilimnocola</taxon>
    </lineage>
</organism>
<dbReference type="RefSeq" id="WP_145085628.1">
    <property type="nucleotide sequence ID" value="NZ_CP036274.1"/>
</dbReference>
<accession>A0A517Y6R7</accession>
<proteinExistence type="predicted"/>